<feature type="chain" id="PRO_5041207534" evidence="1">
    <location>
        <begin position="17"/>
        <end position="215"/>
    </location>
</feature>
<name>A0AA38MLL8_9CUCU</name>
<feature type="signal peptide" evidence="1">
    <location>
        <begin position="1"/>
        <end position="16"/>
    </location>
</feature>
<organism evidence="2 3">
    <name type="scientific">Zophobas morio</name>
    <dbReference type="NCBI Taxonomy" id="2755281"/>
    <lineage>
        <taxon>Eukaryota</taxon>
        <taxon>Metazoa</taxon>
        <taxon>Ecdysozoa</taxon>
        <taxon>Arthropoda</taxon>
        <taxon>Hexapoda</taxon>
        <taxon>Insecta</taxon>
        <taxon>Pterygota</taxon>
        <taxon>Neoptera</taxon>
        <taxon>Endopterygota</taxon>
        <taxon>Coleoptera</taxon>
        <taxon>Polyphaga</taxon>
        <taxon>Cucujiformia</taxon>
        <taxon>Tenebrionidae</taxon>
        <taxon>Zophobas</taxon>
    </lineage>
</organism>
<evidence type="ECO:0000313" key="2">
    <source>
        <dbReference type="EMBL" id="KAJ3660293.1"/>
    </source>
</evidence>
<dbReference type="Proteomes" id="UP001168821">
    <property type="component" value="Unassembled WGS sequence"/>
</dbReference>
<evidence type="ECO:0000256" key="1">
    <source>
        <dbReference type="SAM" id="SignalP"/>
    </source>
</evidence>
<accession>A0AA38MLL8</accession>
<keyword evidence="1" id="KW-0732">Signal</keyword>
<keyword evidence="3" id="KW-1185">Reference proteome</keyword>
<comment type="caution">
    <text evidence="2">The sequence shown here is derived from an EMBL/GenBank/DDBJ whole genome shotgun (WGS) entry which is preliminary data.</text>
</comment>
<evidence type="ECO:0000313" key="3">
    <source>
        <dbReference type="Proteomes" id="UP001168821"/>
    </source>
</evidence>
<dbReference type="EMBL" id="JALNTZ010000002">
    <property type="protein sequence ID" value="KAJ3660293.1"/>
    <property type="molecule type" value="Genomic_DNA"/>
</dbReference>
<reference evidence="2" key="1">
    <citation type="journal article" date="2023" name="G3 (Bethesda)">
        <title>Whole genome assemblies of Zophobas morio and Tenebrio molitor.</title>
        <authorList>
            <person name="Kaur S."/>
            <person name="Stinson S.A."/>
            <person name="diCenzo G.C."/>
        </authorList>
    </citation>
    <scope>NUCLEOTIDE SEQUENCE</scope>
    <source>
        <strain evidence="2">QUZm001</strain>
    </source>
</reference>
<proteinExistence type="predicted"/>
<dbReference type="AlphaFoldDB" id="A0AA38MLL8"/>
<gene>
    <name evidence="2" type="ORF">Zmor_004748</name>
</gene>
<sequence length="215" mass="24293">MRIIETFLLLLVVSYAKPEDECNAHNNSCNDCIRKLGCSWFVKHTTELDHSNCFTNTNVSSYQASAYNPGSSINVIENLPLDDKILVAPQKLSAHLRLHSPVLFKVRFASKDESLVTPHDQNIIVQLLRTKPDFVIVHLEALRCPQDAKNFRQTLTLPTTQTQQKIHIFLDRHLKRQSASPARSSNSSQLIYFVSPPTICISNPTQTITINTLNL</sequence>
<protein>
    <submittedName>
        <fullName evidence="2">Uncharacterized protein</fullName>
    </submittedName>
</protein>